<proteinExistence type="predicted"/>
<keyword evidence="1" id="KW-1185">Reference proteome</keyword>
<dbReference type="Proteomes" id="UP000035642">
    <property type="component" value="Unassembled WGS sequence"/>
</dbReference>
<accession>A0A0K0DHK8</accession>
<organism evidence="1 2">
    <name type="scientific">Angiostrongylus cantonensis</name>
    <name type="common">Rat lungworm</name>
    <dbReference type="NCBI Taxonomy" id="6313"/>
    <lineage>
        <taxon>Eukaryota</taxon>
        <taxon>Metazoa</taxon>
        <taxon>Ecdysozoa</taxon>
        <taxon>Nematoda</taxon>
        <taxon>Chromadorea</taxon>
        <taxon>Rhabditida</taxon>
        <taxon>Rhabditina</taxon>
        <taxon>Rhabditomorpha</taxon>
        <taxon>Strongyloidea</taxon>
        <taxon>Metastrongylidae</taxon>
        <taxon>Angiostrongylus</taxon>
    </lineage>
</organism>
<sequence length="60" mass="7110">MFQIKTNIVRTLTEFRKAPTRTTATTTTMWSWRPAIGRHYDETPNARPHFNLKELRSAVY</sequence>
<name>A0A0K0DHK8_ANGCA</name>
<evidence type="ECO:0000313" key="2">
    <source>
        <dbReference type="WBParaSite" id="ACAC_0001068401-mRNA-1"/>
    </source>
</evidence>
<protein>
    <submittedName>
        <fullName evidence="2">Uncharacterized protein</fullName>
    </submittedName>
</protein>
<reference evidence="2" key="2">
    <citation type="submission" date="2017-02" db="UniProtKB">
        <authorList>
            <consortium name="WormBaseParasite"/>
        </authorList>
    </citation>
    <scope>IDENTIFICATION</scope>
</reference>
<dbReference type="AlphaFoldDB" id="A0A0K0DHK8"/>
<dbReference type="WBParaSite" id="ACAC_0001068401-mRNA-1">
    <property type="protein sequence ID" value="ACAC_0001068401-mRNA-1"/>
    <property type="gene ID" value="ACAC_0001068401"/>
</dbReference>
<reference evidence="1" key="1">
    <citation type="submission" date="2012-09" db="EMBL/GenBank/DDBJ databases">
        <authorList>
            <person name="Martin A.A."/>
        </authorList>
    </citation>
    <scope>NUCLEOTIDE SEQUENCE</scope>
</reference>
<evidence type="ECO:0000313" key="1">
    <source>
        <dbReference type="Proteomes" id="UP000035642"/>
    </source>
</evidence>